<sequence length="830" mass="89621">MSIETDRMAPTTADRMPLAIVSFDVFDTMLLRRCTTPSGVFELACRLTGCDTARPGLVESFTQHRSLAEAKARKAAFKKTGNGEVSIEQIYARFPRQLFGLGDISPEALAETEFQAELNLCVANPDILSFYRSAREAGKRTGFVSDTYWNGERLGRLLRAAIPGLAWDFLYASCDHGSSKSENLFRKVIAAEKPLSHRMLHVGDNPAADIEAPRRLGIETHHHRQASTYFAGLLQREGSTFALLSPTAAHGQRLDDGLRSLRRCVANRLATEADAFALGATILGPVMAAFDRFVSEEIEKLSVDGRQVAVAFLARDGFLPYRVWTAHSQQPVGYAEINRRAAALAAVDDSVGFTPLFAGIEQIDHAATIEMIGADSPGLRAFFARQPGGIVDGESLCLKLPTLLGKEAIGKLARSMRTGLLEHMRQAIPGFDSATDLVLVDLGYRGSVQNGLRQALKAAGLRTRLHGLYLLTKDDSLEAGDGDTARGFIDDLVVSPQTKLTMLSNIAVLEQLCSAAVGSVRSYRNGEPIREPDVRDAGQIELSRQAQAGALHFVQQLGAFKAGGLDPFANAGTRAAWAATLLARLLLMPTDDELMLLGSTRHDINLGTKAVVPLADPTKAADWMVAWTFSEAVGMPVPPMWPAGSFSAISPADGFSYVLKGCGLLSREIHDDIPCGQVEVTLVDKTAASLAKITCRRTGNNDLRLHIPLSVQQGIEAVAIPLGQIAPRGLLRGVTLQQHDKLLLQHKEADVERLGAERLHAVDIRFDGELFVAEADGKLVIMLPPLEAKYGIVSVLLSPLTEGRPMSLAMDNADHAPVALPSLDEVSSPV</sequence>
<organism evidence="1">
    <name type="scientific">uncultured Pleomorphomonas sp</name>
    <dbReference type="NCBI Taxonomy" id="442121"/>
    <lineage>
        <taxon>Bacteria</taxon>
        <taxon>Pseudomonadati</taxon>
        <taxon>Pseudomonadota</taxon>
        <taxon>Alphaproteobacteria</taxon>
        <taxon>Hyphomicrobiales</taxon>
        <taxon>Pleomorphomonadaceae</taxon>
        <taxon>Pleomorphomonas</taxon>
        <taxon>environmental samples</taxon>
    </lineage>
</organism>
<dbReference type="Gene3D" id="1.10.150.400">
    <property type="match status" value="1"/>
</dbReference>
<dbReference type="Gene3D" id="3.40.50.1000">
    <property type="entry name" value="HAD superfamily/HAD-like"/>
    <property type="match status" value="1"/>
</dbReference>
<accession>A0A212L9Q6</accession>
<dbReference type="InterPro" id="IPR023214">
    <property type="entry name" value="HAD_sf"/>
</dbReference>
<protein>
    <submittedName>
        <fullName evidence="1">Uncharacterized protein</fullName>
    </submittedName>
</protein>
<dbReference type="AlphaFoldDB" id="A0A212L9Q6"/>
<dbReference type="InterPro" id="IPR036412">
    <property type="entry name" value="HAD-like_sf"/>
</dbReference>
<gene>
    <name evidence="1" type="ORF">KL86PLE_130169</name>
</gene>
<evidence type="ECO:0000313" key="1">
    <source>
        <dbReference type="EMBL" id="SCM74314.1"/>
    </source>
</evidence>
<name>A0A212L9Q6_9HYPH</name>
<dbReference type="RefSeq" id="WP_288199720.1">
    <property type="nucleotide sequence ID" value="NZ_LT608334.1"/>
</dbReference>
<proteinExistence type="predicted"/>
<reference evidence="1" key="1">
    <citation type="submission" date="2016-08" db="EMBL/GenBank/DDBJ databases">
        <authorList>
            <person name="Seilhamer J.J."/>
        </authorList>
    </citation>
    <scope>NUCLEOTIDE SEQUENCE</scope>
    <source>
        <strain evidence="1">86</strain>
    </source>
</reference>
<dbReference type="SUPFAM" id="SSF56784">
    <property type="entry name" value="HAD-like"/>
    <property type="match status" value="1"/>
</dbReference>
<dbReference type="EMBL" id="FMJD01000005">
    <property type="protein sequence ID" value="SCM74314.1"/>
    <property type="molecule type" value="Genomic_DNA"/>
</dbReference>